<dbReference type="eggNOG" id="COG2230">
    <property type="taxonomic scope" value="Bacteria"/>
</dbReference>
<dbReference type="GO" id="GO:0032259">
    <property type="term" value="P:methylation"/>
    <property type="evidence" value="ECO:0007669"/>
    <property type="project" value="UniProtKB-KW"/>
</dbReference>
<keyword evidence="2 7" id="KW-0489">Methyltransferase</keyword>
<evidence type="ECO:0000256" key="3">
    <source>
        <dbReference type="ARBA" id="ARBA00022679"/>
    </source>
</evidence>
<keyword evidence="3 7" id="KW-0808">Transferase</keyword>
<proteinExistence type="inferred from homology"/>
<evidence type="ECO:0000313" key="8">
    <source>
        <dbReference type="Proteomes" id="UP000006062"/>
    </source>
</evidence>
<dbReference type="STRING" id="765911.Thivi_4127"/>
<dbReference type="EMBL" id="CP003154">
    <property type="protein sequence ID" value="AFL75947.1"/>
    <property type="molecule type" value="Genomic_DNA"/>
</dbReference>
<dbReference type="InterPro" id="IPR003333">
    <property type="entry name" value="CMAS"/>
</dbReference>
<feature type="active site" evidence="6">
    <location>
        <position position="386"/>
    </location>
</feature>
<dbReference type="AlphaFoldDB" id="I3YG29"/>
<dbReference type="RefSeq" id="WP_014780332.1">
    <property type="nucleotide sequence ID" value="NC_018012.1"/>
</dbReference>
<gene>
    <name evidence="7" type="ordered locus">Thivi_4127</name>
</gene>
<protein>
    <submittedName>
        <fullName evidence="7">Methyltransferase, cyclopropane fatty acid synthase</fullName>
    </submittedName>
</protein>
<organism evidence="7 8">
    <name type="scientific">Thiocystis violascens (strain ATCC 17096 / DSM 198 / 6111)</name>
    <name type="common">Chromatium violascens</name>
    <dbReference type="NCBI Taxonomy" id="765911"/>
    <lineage>
        <taxon>Bacteria</taxon>
        <taxon>Pseudomonadati</taxon>
        <taxon>Pseudomonadota</taxon>
        <taxon>Gammaproteobacteria</taxon>
        <taxon>Chromatiales</taxon>
        <taxon>Chromatiaceae</taxon>
        <taxon>Thiocystis</taxon>
    </lineage>
</organism>
<evidence type="ECO:0000313" key="7">
    <source>
        <dbReference type="EMBL" id="AFL75947.1"/>
    </source>
</evidence>
<dbReference type="SUPFAM" id="SSF53335">
    <property type="entry name" value="S-adenosyl-L-methionine-dependent methyltransferases"/>
    <property type="match status" value="1"/>
</dbReference>
<dbReference type="KEGG" id="tvi:Thivi_4127"/>
<dbReference type="Pfam" id="PF02353">
    <property type="entry name" value="CMAS"/>
    <property type="match status" value="1"/>
</dbReference>
<accession>I3YG29</accession>
<keyword evidence="8" id="KW-1185">Reference proteome</keyword>
<dbReference type="InterPro" id="IPR029063">
    <property type="entry name" value="SAM-dependent_MTases_sf"/>
</dbReference>
<dbReference type="Gene3D" id="3.40.50.150">
    <property type="entry name" value="Vaccinia Virus protein VP39"/>
    <property type="match status" value="1"/>
</dbReference>
<keyword evidence="5" id="KW-0443">Lipid metabolism</keyword>
<name>I3YG29_THIV6</name>
<dbReference type="InterPro" id="IPR050723">
    <property type="entry name" value="CFA/CMAS"/>
</dbReference>
<evidence type="ECO:0000256" key="1">
    <source>
        <dbReference type="ARBA" id="ARBA00010815"/>
    </source>
</evidence>
<sequence length="414" mass="47080">MSAEEILESPAPGGLSLAARLFGGFCGRIAFGQLMVRFPDGTATLYRGRFEGGAGVLDLKRPWMLVLRLLTRGELGFGESYVEGHWDTPDLPALLEVLLNNEEHMQSGWRGMRWSRALDRLVHRKRHNHRRNSRRNIARHYDLGNDFYRRWLDASMTYSSALFEDAGSESLEAAQQRKYERLLAALGAKSGDRILEIGCGWGGFAEVAARRGMQVTGVTLSREQLDYGRQRMAAAGLTDWVELRLQDYRDIHGQFDHAVSIEMMEAVGEAYWPTYYQTLRRLVRPGGRIALQVITISDDIFPIYRSTPDFVQIYIFPGGMLPSPQHMVQLAADAGLITQETCWYGDDYAETLRRWRARFHEVSGDIDALGYDARFRRLWDYYLAYCETGFKTGAIDLLQTVLEVPTEDRASVNA</sequence>
<dbReference type="OrthoDB" id="9782855at2"/>
<dbReference type="PIRSF" id="PIRSF003085">
    <property type="entry name" value="CMAS"/>
    <property type="match status" value="1"/>
</dbReference>
<reference evidence="7 8" key="1">
    <citation type="submission" date="2012-06" db="EMBL/GenBank/DDBJ databases">
        <title>Complete sequence of Thiocystis violascens DSM 198.</title>
        <authorList>
            <consortium name="US DOE Joint Genome Institute"/>
            <person name="Lucas S."/>
            <person name="Han J."/>
            <person name="Lapidus A."/>
            <person name="Cheng J.-F."/>
            <person name="Goodwin L."/>
            <person name="Pitluck S."/>
            <person name="Peters L."/>
            <person name="Ovchinnikova G."/>
            <person name="Teshima H."/>
            <person name="Detter J.C."/>
            <person name="Han C."/>
            <person name="Tapia R."/>
            <person name="Land M."/>
            <person name="Hauser L."/>
            <person name="Kyrpides N."/>
            <person name="Ivanova N."/>
            <person name="Pagani I."/>
            <person name="Vogl K."/>
            <person name="Liu Z."/>
            <person name="Frigaard N.-U."/>
            <person name="Bryant D."/>
            <person name="Woyke T."/>
        </authorList>
    </citation>
    <scope>NUCLEOTIDE SEQUENCE [LARGE SCALE GENOMIC DNA]</scope>
    <source>
        <strain evidence="8">ATCC 17096 / DSM 198 / 6111</strain>
    </source>
</reference>
<evidence type="ECO:0000256" key="5">
    <source>
        <dbReference type="ARBA" id="ARBA00023098"/>
    </source>
</evidence>
<dbReference type="PANTHER" id="PTHR43667:SF2">
    <property type="entry name" value="FATTY ACID C-METHYL TRANSFERASE"/>
    <property type="match status" value="1"/>
</dbReference>
<dbReference type="CDD" id="cd02440">
    <property type="entry name" value="AdoMet_MTases"/>
    <property type="match status" value="1"/>
</dbReference>
<dbReference type="Proteomes" id="UP000006062">
    <property type="component" value="Chromosome"/>
</dbReference>
<evidence type="ECO:0000256" key="6">
    <source>
        <dbReference type="PIRSR" id="PIRSR003085-1"/>
    </source>
</evidence>
<dbReference type="PANTHER" id="PTHR43667">
    <property type="entry name" value="CYCLOPROPANE-FATTY-ACYL-PHOSPHOLIPID SYNTHASE"/>
    <property type="match status" value="1"/>
</dbReference>
<dbReference type="GO" id="GO:0008168">
    <property type="term" value="F:methyltransferase activity"/>
    <property type="evidence" value="ECO:0007669"/>
    <property type="project" value="UniProtKB-KW"/>
</dbReference>
<comment type="similarity">
    <text evidence="1">Belongs to the CFA/CMAS family.</text>
</comment>
<dbReference type="HOGENOM" id="CLU_026434_0_2_6"/>
<keyword evidence="4" id="KW-0949">S-adenosyl-L-methionine</keyword>
<evidence type="ECO:0000256" key="4">
    <source>
        <dbReference type="ARBA" id="ARBA00022691"/>
    </source>
</evidence>
<evidence type="ECO:0000256" key="2">
    <source>
        <dbReference type="ARBA" id="ARBA00022603"/>
    </source>
</evidence>
<dbReference type="GO" id="GO:0008610">
    <property type="term" value="P:lipid biosynthetic process"/>
    <property type="evidence" value="ECO:0007669"/>
    <property type="project" value="InterPro"/>
</dbReference>